<dbReference type="Pfam" id="PF00440">
    <property type="entry name" value="TetR_N"/>
    <property type="match status" value="1"/>
</dbReference>
<keyword evidence="3" id="KW-0804">Transcription</keyword>
<dbReference type="EMBL" id="JBHEZY010000006">
    <property type="protein sequence ID" value="MFC1432564.1"/>
    <property type="molecule type" value="Genomic_DNA"/>
</dbReference>
<dbReference type="PANTHER" id="PTHR30055:SF234">
    <property type="entry name" value="HTH-TYPE TRANSCRIPTIONAL REGULATOR BETI"/>
    <property type="match status" value="1"/>
</dbReference>
<organism evidence="6 7">
    <name type="scientific">Streptacidiphilus alkalitolerans</name>
    <dbReference type="NCBI Taxonomy" id="3342712"/>
    <lineage>
        <taxon>Bacteria</taxon>
        <taxon>Bacillati</taxon>
        <taxon>Actinomycetota</taxon>
        <taxon>Actinomycetes</taxon>
        <taxon>Kitasatosporales</taxon>
        <taxon>Streptomycetaceae</taxon>
        <taxon>Streptacidiphilus</taxon>
    </lineage>
</organism>
<evidence type="ECO:0000256" key="3">
    <source>
        <dbReference type="ARBA" id="ARBA00023163"/>
    </source>
</evidence>
<dbReference type="Gene3D" id="1.10.357.10">
    <property type="entry name" value="Tetracycline Repressor, domain 2"/>
    <property type="match status" value="1"/>
</dbReference>
<name>A0ABV6X2W0_9ACTN</name>
<dbReference type="SUPFAM" id="SSF48498">
    <property type="entry name" value="Tetracyclin repressor-like, C-terminal domain"/>
    <property type="match status" value="1"/>
</dbReference>
<dbReference type="Pfam" id="PF21597">
    <property type="entry name" value="TetR_C_43"/>
    <property type="match status" value="1"/>
</dbReference>
<accession>A0ABV6X2W0</accession>
<evidence type="ECO:0000313" key="6">
    <source>
        <dbReference type="EMBL" id="MFC1432564.1"/>
    </source>
</evidence>
<dbReference type="InterPro" id="IPR009057">
    <property type="entry name" value="Homeodomain-like_sf"/>
</dbReference>
<keyword evidence="2 4" id="KW-0238">DNA-binding</keyword>
<dbReference type="PRINTS" id="PR00455">
    <property type="entry name" value="HTHTETR"/>
</dbReference>
<evidence type="ECO:0000259" key="5">
    <source>
        <dbReference type="PROSITE" id="PS50977"/>
    </source>
</evidence>
<dbReference type="InterPro" id="IPR001647">
    <property type="entry name" value="HTH_TetR"/>
</dbReference>
<gene>
    <name evidence="6" type="ORF">ACEZDB_18110</name>
</gene>
<dbReference type="Proteomes" id="UP001592530">
    <property type="component" value="Unassembled WGS sequence"/>
</dbReference>
<evidence type="ECO:0000256" key="1">
    <source>
        <dbReference type="ARBA" id="ARBA00023015"/>
    </source>
</evidence>
<proteinExistence type="predicted"/>
<dbReference type="InterPro" id="IPR050109">
    <property type="entry name" value="HTH-type_TetR-like_transc_reg"/>
</dbReference>
<dbReference type="SUPFAM" id="SSF46689">
    <property type="entry name" value="Homeodomain-like"/>
    <property type="match status" value="1"/>
</dbReference>
<dbReference type="PANTHER" id="PTHR30055">
    <property type="entry name" value="HTH-TYPE TRANSCRIPTIONAL REGULATOR RUTR"/>
    <property type="match status" value="1"/>
</dbReference>
<dbReference type="RefSeq" id="WP_380554551.1">
    <property type="nucleotide sequence ID" value="NZ_JBHEZY010000006.1"/>
</dbReference>
<dbReference type="InterPro" id="IPR036271">
    <property type="entry name" value="Tet_transcr_reg_TetR-rel_C_sf"/>
</dbReference>
<dbReference type="PROSITE" id="PS50977">
    <property type="entry name" value="HTH_TETR_2"/>
    <property type="match status" value="1"/>
</dbReference>
<evidence type="ECO:0000256" key="2">
    <source>
        <dbReference type="ARBA" id="ARBA00023125"/>
    </source>
</evidence>
<reference evidence="6 7" key="1">
    <citation type="submission" date="2024-09" db="EMBL/GenBank/DDBJ databases">
        <authorList>
            <person name="Lee S.D."/>
        </authorList>
    </citation>
    <scope>NUCLEOTIDE SEQUENCE [LARGE SCALE GENOMIC DNA]</scope>
    <source>
        <strain evidence="6 7">N1-3</strain>
    </source>
</reference>
<feature type="DNA-binding region" description="H-T-H motif" evidence="4">
    <location>
        <begin position="40"/>
        <end position="59"/>
    </location>
</feature>
<protein>
    <submittedName>
        <fullName evidence="6">TetR/AcrR family transcriptional regulator</fullName>
    </submittedName>
</protein>
<comment type="caution">
    <text evidence="6">The sequence shown here is derived from an EMBL/GenBank/DDBJ whole genome shotgun (WGS) entry which is preliminary data.</text>
</comment>
<feature type="domain" description="HTH tetR-type" evidence="5">
    <location>
        <begin position="18"/>
        <end position="77"/>
    </location>
</feature>
<keyword evidence="1" id="KW-0805">Transcription regulation</keyword>
<sequence>MRCLSGPGSAKPLRADARRNRARLLEAAEQVFAEKGIGASTEEIARQAGVGIGTVFRHFPTKEALLKAVFLGRLARLGEEAAALAESQEPGPAFFAFFTHAVDQSSAKSVLVDALEAAGVNVEAAVSEVAGQLDAVIGGLLANAQRVGAVRADIGAEELKALLVGASRAVEQAGVDPGTRARTLAVLLDGLRPPAASRPPA</sequence>
<dbReference type="PROSITE" id="PS01081">
    <property type="entry name" value="HTH_TETR_1"/>
    <property type="match status" value="1"/>
</dbReference>
<dbReference type="InterPro" id="IPR049445">
    <property type="entry name" value="TetR_SbtR-like_C"/>
</dbReference>
<evidence type="ECO:0000313" key="7">
    <source>
        <dbReference type="Proteomes" id="UP001592530"/>
    </source>
</evidence>
<evidence type="ECO:0000256" key="4">
    <source>
        <dbReference type="PROSITE-ProRule" id="PRU00335"/>
    </source>
</evidence>
<dbReference type="InterPro" id="IPR023772">
    <property type="entry name" value="DNA-bd_HTH_TetR-type_CS"/>
</dbReference>